<reference evidence="4" key="1">
    <citation type="submission" date="2017-01" db="EMBL/GenBank/DDBJ databases">
        <title>A deep insight into the sialotranscriptome of adult male and female Cluex tarsalis mosquitoes.</title>
        <authorList>
            <person name="Ribeiro J.M."/>
            <person name="Moreira F."/>
            <person name="Bernard K.A."/>
            <person name="Calvo E."/>
        </authorList>
    </citation>
    <scope>NUCLEOTIDE SEQUENCE</scope>
    <source>
        <strain evidence="4">Kern County</strain>
        <tissue evidence="4">Salivary glands</tissue>
    </source>
</reference>
<feature type="signal peptide" evidence="3">
    <location>
        <begin position="1"/>
        <end position="18"/>
    </location>
</feature>
<keyword evidence="2" id="KW-0677">Repeat</keyword>
<dbReference type="PANTHER" id="PTHR45712:SF22">
    <property type="entry name" value="INSULIN-LIKE GROWTH FACTOR-BINDING PROTEIN COMPLEX ACID LABILE SUBUNIT"/>
    <property type="match status" value="1"/>
</dbReference>
<dbReference type="Gene3D" id="3.80.10.10">
    <property type="entry name" value="Ribonuclease Inhibitor"/>
    <property type="match status" value="1"/>
</dbReference>
<feature type="chain" id="PRO_5012071961" evidence="3">
    <location>
        <begin position="19"/>
        <end position="328"/>
    </location>
</feature>
<dbReference type="InterPro" id="IPR050333">
    <property type="entry name" value="SLRP"/>
</dbReference>
<evidence type="ECO:0000256" key="1">
    <source>
        <dbReference type="ARBA" id="ARBA00022614"/>
    </source>
</evidence>
<proteinExistence type="predicted"/>
<dbReference type="PANTHER" id="PTHR45712">
    <property type="entry name" value="AGAP008170-PA"/>
    <property type="match status" value="1"/>
</dbReference>
<sequence length="328" mass="38446">MKLIYVVLLLSLLSFSIAHQYDCENNFYDDDYCLISSLRVSSEYPACKMQFPEQKSIQLQFAHLEYLSPVLLYRMPTVERLDISNSYVRKAFVKPALEYLKISGSQLTEVFLDLDEEYQLTNLHLPANQLTRLPNNLNHLKNLTMLDLTNNRLDFLDMSQFNGLTNLLWVQLNDNYLKVVFSAEPVILPVLSDLSMARNDIALLDMSRWEIPLLQEFYISNNRLQELSNNFPKKFPLLRTVSLAENQWDCEWQVRVRQELQQQNSTFEWFACQDSEQTQATVKGLKHEQQLRQSMKDTIVQFAKNATGTEMDFDDIVDDLFCRMYGEQ</sequence>
<name>A0A1Q3FQT0_CULTA</name>
<protein>
    <submittedName>
        <fullName evidence="4">Putative membrane glycoprotein lig-1</fullName>
    </submittedName>
</protein>
<organism evidence="4">
    <name type="scientific">Culex tarsalis</name>
    <name type="common">Encephalitis mosquito</name>
    <dbReference type="NCBI Taxonomy" id="7177"/>
    <lineage>
        <taxon>Eukaryota</taxon>
        <taxon>Metazoa</taxon>
        <taxon>Ecdysozoa</taxon>
        <taxon>Arthropoda</taxon>
        <taxon>Hexapoda</taxon>
        <taxon>Insecta</taxon>
        <taxon>Pterygota</taxon>
        <taxon>Neoptera</taxon>
        <taxon>Endopterygota</taxon>
        <taxon>Diptera</taxon>
        <taxon>Nematocera</taxon>
        <taxon>Culicoidea</taxon>
        <taxon>Culicidae</taxon>
        <taxon>Culicinae</taxon>
        <taxon>Culicini</taxon>
        <taxon>Culex</taxon>
        <taxon>Culex</taxon>
    </lineage>
</organism>
<accession>A0A1Q3FQT0</accession>
<keyword evidence="1" id="KW-0433">Leucine-rich repeat</keyword>
<dbReference type="AlphaFoldDB" id="A0A1Q3FQT0"/>
<dbReference type="Pfam" id="PF13855">
    <property type="entry name" value="LRR_8"/>
    <property type="match status" value="1"/>
</dbReference>
<evidence type="ECO:0000256" key="2">
    <source>
        <dbReference type="ARBA" id="ARBA00022737"/>
    </source>
</evidence>
<keyword evidence="3" id="KW-0732">Signal</keyword>
<evidence type="ECO:0000256" key="3">
    <source>
        <dbReference type="SAM" id="SignalP"/>
    </source>
</evidence>
<dbReference type="InterPro" id="IPR001611">
    <property type="entry name" value="Leu-rich_rpt"/>
</dbReference>
<dbReference type="EMBL" id="GFDL01005064">
    <property type="protein sequence ID" value="JAV29981.1"/>
    <property type="molecule type" value="Transcribed_RNA"/>
</dbReference>
<evidence type="ECO:0000313" key="4">
    <source>
        <dbReference type="EMBL" id="JAV29981.1"/>
    </source>
</evidence>
<dbReference type="InterPro" id="IPR032675">
    <property type="entry name" value="LRR_dom_sf"/>
</dbReference>
<dbReference type="SUPFAM" id="SSF52058">
    <property type="entry name" value="L domain-like"/>
    <property type="match status" value="1"/>
</dbReference>